<dbReference type="InterPro" id="IPR037045">
    <property type="entry name" value="S8pro/Inhibitor_I9_sf"/>
</dbReference>
<evidence type="ECO:0000313" key="3">
    <source>
        <dbReference type="EMBL" id="CAB4289514.1"/>
    </source>
</evidence>
<name>A0A6J5VNV6_PRUAR</name>
<organism evidence="3 4">
    <name type="scientific">Prunus armeniaca</name>
    <name type="common">Apricot</name>
    <name type="synonym">Armeniaca vulgaris</name>
    <dbReference type="NCBI Taxonomy" id="36596"/>
    <lineage>
        <taxon>Eukaryota</taxon>
        <taxon>Viridiplantae</taxon>
        <taxon>Streptophyta</taxon>
        <taxon>Embryophyta</taxon>
        <taxon>Tracheophyta</taxon>
        <taxon>Spermatophyta</taxon>
        <taxon>Magnoliopsida</taxon>
        <taxon>eudicotyledons</taxon>
        <taxon>Gunneridae</taxon>
        <taxon>Pentapetalae</taxon>
        <taxon>rosids</taxon>
        <taxon>fabids</taxon>
        <taxon>Rosales</taxon>
        <taxon>Rosaceae</taxon>
        <taxon>Amygdaloideae</taxon>
        <taxon>Amygdaleae</taxon>
        <taxon>Prunus</taxon>
    </lineage>
</organism>
<dbReference type="PANTHER" id="PTHR48222">
    <property type="entry name" value="PROTEINASE INHIBITOR, PROPEPTIDE"/>
    <property type="match status" value="1"/>
</dbReference>
<dbReference type="Pfam" id="PF05922">
    <property type="entry name" value="Inhibitor_I9"/>
    <property type="match status" value="1"/>
</dbReference>
<dbReference type="InterPro" id="IPR010259">
    <property type="entry name" value="S8pro/Inhibitor_I9"/>
</dbReference>
<accession>A0A6J5VNV6</accession>
<gene>
    <name evidence="3" type="ORF">CURHAP_LOCUS48421</name>
</gene>
<protein>
    <recommendedName>
        <fullName evidence="2">Inhibitor I9 domain-containing protein</fullName>
    </recommendedName>
</protein>
<keyword evidence="1" id="KW-0472">Membrane</keyword>
<dbReference type="AlphaFoldDB" id="A0A6J5VNV6"/>
<dbReference type="PANTHER" id="PTHR48222:SF4">
    <property type="entry name" value="PROTEINASE INHIBITOR, PROPEPTIDE"/>
    <property type="match status" value="1"/>
</dbReference>
<dbReference type="Gene3D" id="3.30.70.80">
    <property type="entry name" value="Peptidase S8 propeptide/proteinase inhibitor I9"/>
    <property type="match status" value="1"/>
</dbReference>
<evidence type="ECO:0000259" key="2">
    <source>
        <dbReference type="Pfam" id="PF05922"/>
    </source>
</evidence>
<sequence>MADSAPKSVASSSESAVHIVYTERPLENEEPEAYHIRTLASVLGSDEAAKGALIYSYKTAASGFSAKLTPQQVEEISSQSSLSSLRRNYLNMLVRVFWFFLGFMMTILPVIGKSYLFI</sequence>
<dbReference type="EMBL" id="CAEKDK010000008">
    <property type="protein sequence ID" value="CAB4289514.1"/>
    <property type="molecule type" value="Genomic_DNA"/>
</dbReference>
<feature type="transmembrane region" description="Helical" evidence="1">
    <location>
        <begin position="92"/>
        <end position="112"/>
    </location>
</feature>
<evidence type="ECO:0000256" key="1">
    <source>
        <dbReference type="SAM" id="Phobius"/>
    </source>
</evidence>
<keyword evidence="1" id="KW-1133">Transmembrane helix</keyword>
<evidence type="ECO:0000313" key="4">
    <source>
        <dbReference type="Proteomes" id="UP000507222"/>
    </source>
</evidence>
<feature type="domain" description="Inhibitor I9" evidence="2">
    <location>
        <begin position="18"/>
        <end position="84"/>
    </location>
</feature>
<keyword evidence="1" id="KW-0812">Transmembrane</keyword>
<proteinExistence type="predicted"/>
<reference evidence="3 4" key="1">
    <citation type="submission" date="2020-05" db="EMBL/GenBank/DDBJ databases">
        <authorList>
            <person name="Campoy J."/>
            <person name="Schneeberger K."/>
            <person name="Spophaly S."/>
        </authorList>
    </citation>
    <scope>NUCLEOTIDE SEQUENCE [LARGE SCALE GENOMIC DNA]</scope>
    <source>
        <strain evidence="3">PruArmRojPasFocal</strain>
    </source>
</reference>
<dbReference type="Proteomes" id="UP000507222">
    <property type="component" value="Unassembled WGS sequence"/>
</dbReference>